<accession>A0A3E1Q9I3</accession>
<dbReference type="EMBL" id="QVID01000001">
    <property type="protein sequence ID" value="RFN58789.1"/>
    <property type="molecule type" value="Genomic_DNA"/>
</dbReference>
<dbReference type="Proteomes" id="UP000261082">
    <property type="component" value="Unassembled WGS sequence"/>
</dbReference>
<gene>
    <name evidence="2" type="ORF">DZ858_01530</name>
</gene>
<name>A0A3E1Q9I3_9FLAO</name>
<comment type="caution">
    <text evidence="2">The sequence shown here is derived from an EMBL/GenBank/DDBJ whole genome shotgun (WGS) entry which is preliminary data.</text>
</comment>
<proteinExistence type="predicted"/>
<keyword evidence="1" id="KW-0732">Signal</keyword>
<feature type="chain" id="PRO_5017727916" description="Aromatic hydrocarbon degradation protein" evidence="1">
    <location>
        <begin position="21"/>
        <end position="418"/>
    </location>
</feature>
<evidence type="ECO:0008006" key="4">
    <source>
        <dbReference type="Google" id="ProtNLM"/>
    </source>
</evidence>
<protein>
    <recommendedName>
        <fullName evidence="4">Aromatic hydrocarbon degradation protein</fullName>
    </recommendedName>
</protein>
<dbReference type="Gene3D" id="2.40.160.60">
    <property type="entry name" value="Outer membrane protein transport protein (OMPP1/FadL/TodX)"/>
    <property type="match status" value="1"/>
</dbReference>
<keyword evidence="3" id="KW-1185">Reference proteome</keyword>
<reference evidence="2 3" key="1">
    <citation type="journal article" date="2007" name="Int. J. Syst. Evol. Microbiol.">
        <title>Marixanthomonas ophiurae gen. nov., sp. nov., a marine bacterium of the family Flavobacteriaceae isolated from a deep-sea brittle star.</title>
        <authorList>
            <person name="Romanenko L.A."/>
            <person name="Uchino M."/>
            <person name="Frolova G.M."/>
            <person name="Mikhailov V.V."/>
        </authorList>
    </citation>
    <scope>NUCLEOTIDE SEQUENCE [LARGE SCALE GENOMIC DNA]</scope>
    <source>
        <strain evidence="2 3">KMM 3046</strain>
    </source>
</reference>
<evidence type="ECO:0000313" key="2">
    <source>
        <dbReference type="EMBL" id="RFN58789.1"/>
    </source>
</evidence>
<dbReference type="AlphaFoldDB" id="A0A3E1Q9I3"/>
<feature type="signal peptide" evidence="1">
    <location>
        <begin position="1"/>
        <end position="20"/>
    </location>
</feature>
<dbReference type="OrthoDB" id="1491239at2"/>
<organism evidence="2 3">
    <name type="scientific">Marixanthomonas ophiurae</name>
    <dbReference type="NCBI Taxonomy" id="387659"/>
    <lineage>
        <taxon>Bacteria</taxon>
        <taxon>Pseudomonadati</taxon>
        <taxon>Bacteroidota</taxon>
        <taxon>Flavobacteriia</taxon>
        <taxon>Flavobacteriales</taxon>
        <taxon>Flavobacteriaceae</taxon>
        <taxon>Marixanthomonas</taxon>
    </lineage>
</organism>
<dbReference type="SUPFAM" id="SSF56935">
    <property type="entry name" value="Porins"/>
    <property type="match status" value="1"/>
</dbReference>
<sequence length="418" mass="45788">MLKRIIVTVLVLFIASAAMAQEGTTSPYSFYGIGSLKFKGTAENRMMGGIGVLSDSIHLNLQNPASVAGLELVNFTVGASHKQSTLKTDGDSQNASTTSLDYIAVGIPIGKFGASFGLIPYTSVGYQLQNEKQTETGRSITRYTGTGGINKAFLTLAYQITPKLSFGVDANYNFGNIENKALNAQEDIEFASREINKSDLLGFSFNFGAAYKTMITEKLELSTSLTYTPETDFTSENSREIASVIINSEGAEAIVDARDIEVEDTDFSFPSQITVGAGIGKPKNWYVGAEYTNQKTSNFTNRTFTLDNVEFKDASKYRVGGFYIPNYNGFGSYWKRVVYRAGMRFEGTGINVNGEDINEFGISFGVGLPVSKSFSNINLGFEVGRRGTKDAGLIQENFFNAFISLSLNDRWFQKRLID</sequence>
<evidence type="ECO:0000313" key="3">
    <source>
        <dbReference type="Proteomes" id="UP000261082"/>
    </source>
</evidence>
<dbReference type="RefSeq" id="WP_117157813.1">
    <property type="nucleotide sequence ID" value="NZ_QVID01000001.1"/>
</dbReference>
<evidence type="ECO:0000256" key="1">
    <source>
        <dbReference type="SAM" id="SignalP"/>
    </source>
</evidence>